<gene>
    <name evidence="1" type="ORF">UFOPK1591_00475</name>
</gene>
<dbReference type="EMBL" id="CAEZTD010000024">
    <property type="protein sequence ID" value="CAB4557364.1"/>
    <property type="molecule type" value="Genomic_DNA"/>
</dbReference>
<sequence>MAGLTYHVADVLSTPGCGYTLDVHRGDADGAIVQWLWGEPLDGDETKAIDRGRALFEAVKAAGVSPGDTAPYDAHLTDAVIVMDECPFQPAVCSGRHLVASGRGRIGHP</sequence>
<accession>A0A6J6D205</accession>
<proteinExistence type="predicted"/>
<name>A0A6J6D205_9ZZZZ</name>
<organism evidence="1">
    <name type="scientific">freshwater metagenome</name>
    <dbReference type="NCBI Taxonomy" id="449393"/>
    <lineage>
        <taxon>unclassified sequences</taxon>
        <taxon>metagenomes</taxon>
        <taxon>ecological metagenomes</taxon>
    </lineage>
</organism>
<reference evidence="1" key="1">
    <citation type="submission" date="2020-05" db="EMBL/GenBank/DDBJ databases">
        <authorList>
            <person name="Chiriac C."/>
            <person name="Salcher M."/>
            <person name="Ghai R."/>
            <person name="Kavagutti S V."/>
        </authorList>
    </citation>
    <scope>NUCLEOTIDE SEQUENCE</scope>
</reference>
<dbReference type="AlphaFoldDB" id="A0A6J6D205"/>
<evidence type="ECO:0000313" key="1">
    <source>
        <dbReference type="EMBL" id="CAB4557364.1"/>
    </source>
</evidence>
<protein>
    <submittedName>
        <fullName evidence="1">Unannotated protein</fullName>
    </submittedName>
</protein>